<dbReference type="GO" id="GO:0003677">
    <property type="term" value="F:DNA binding"/>
    <property type="evidence" value="ECO:0007669"/>
    <property type="project" value="InterPro"/>
</dbReference>
<evidence type="ECO:0000313" key="2">
    <source>
        <dbReference type="EMBL" id="HJB36945.1"/>
    </source>
</evidence>
<dbReference type="GO" id="GO:0006352">
    <property type="term" value="P:DNA-templated transcription initiation"/>
    <property type="evidence" value="ECO:0007669"/>
    <property type="project" value="InterPro"/>
</dbReference>
<dbReference type="EMBL" id="DWXZ01000043">
    <property type="protein sequence ID" value="HJB36945.1"/>
    <property type="molecule type" value="Genomic_DNA"/>
</dbReference>
<sequence length="124" mass="14647">MDTTGRDPLRGRFTRFLQETIKNFKTDYFRKIEHRPVSPEALWQSRTDHFSEKTAAQGFDFQWDALAEAYQSLPRTYQEVLFLLLVREFSPREVADLLHCPVEQVYVRKSRAVKLLRKRLGGAK</sequence>
<protein>
    <submittedName>
        <fullName evidence="2">Sigma-70 family RNA polymerase sigma factor</fullName>
    </submittedName>
</protein>
<dbReference type="GO" id="GO:0016987">
    <property type="term" value="F:sigma factor activity"/>
    <property type="evidence" value="ECO:0007669"/>
    <property type="project" value="InterPro"/>
</dbReference>
<accession>A0A9D2LWD3</accession>
<comment type="caution">
    <text evidence="2">The sequence shown here is derived from an EMBL/GenBank/DDBJ whole genome shotgun (WGS) entry which is preliminary data.</text>
</comment>
<proteinExistence type="predicted"/>
<dbReference type="SUPFAM" id="SSF88659">
    <property type="entry name" value="Sigma3 and sigma4 domains of RNA polymerase sigma factors"/>
    <property type="match status" value="1"/>
</dbReference>
<organism evidence="2 3">
    <name type="scientific">Candidatus Acutalibacter ornithocaccae</name>
    <dbReference type="NCBI Taxonomy" id="2838416"/>
    <lineage>
        <taxon>Bacteria</taxon>
        <taxon>Bacillati</taxon>
        <taxon>Bacillota</taxon>
        <taxon>Clostridia</taxon>
        <taxon>Eubacteriales</taxon>
        <taxon>Acutalibacteraceae</taxon>
        <taxon>Acutalibacter</taxon>
    </lineage>
</organism>
<dbReference type="InterPro" id="IPR013324">
    <property type="entry name" value="RNA_pol_sigma_r3/r4-like"/>
</dbReference>
<feature type="domain" description="RNA polymerase sigma factor 70 region 4 type 2" evidence="1">
    <location>
        <begin position="65"/>
        <end position="116"/>
    </location>
</feature>
<dbReference type="AlphaFoldDB" id="A0A9D2LWD3"/>
<gene>
    <name evidence="2" type="ORF">H9942_02615</name>
</gene>
<evidence type="ECO:0000313" key="3">
    <source>
        <dbReference type="Proteomes" id="UP000824214"/>
    </source>
</evidence>
<dbReference type="InterPro" id="IPR013249">
    <property type="entry name" value="RNA_pol_sigma70_r4_t2"/>
</dbReference>
<dbReference type="Pfam" id="PF08281">
    <property type="entry name" value="Sigma70_r4_2"/>
    <property type="match status" value="1"/>
</dbReference>
<reference evidence="2" key="1">
    <citation type="journal article" date="2021" name="PeerJ">
        <title>Extensive microbial diversity within the chicken gut microbiome revealed by metagenomics and culture.</title>
        <authorList>
            <person name="Gilroy R."/>
            <person name="Ravi A."/>
            <person name="Getino M."/>
            <person name="Pursley I."/>
            <person name="Horton D.L."/>
            <person name="Alikhan N.F."/>
            <person name="Baker D."/>
            <person name="Gharbi K."/>
            <person name="Hall N."/>
            <person name="Watson M."/>
            <person name="Adriaenssens E.M."/>
            <person name="Foster-Nyarko E."/>
            <person name="Jarju S."/>
            <person name="Secka A."/>
            <person name="Antonio M."/>
            <person name="Oren A."/>
            <person name="Chaudhuri R.R."/>
            <person name="La Ragione R."/>
            <person name="Hildebrand F."/>
            <person name="Pallen M.J."/>
        </authorList>
    </citation>
    <scope>NUCLEOTIDE SEQUENCE</scope>
    <source>
        <strain evidence="2">ChiBcolR8-3208</strain>
    </source>
</reference>
<reference evidence="2" key="2">
    <citation type="submission" date="2021-04" db="EMBL/GenBank/DDBJ databases">
        <authorList>
            <person name="Gilroy R."/>
        </authorList>
    </citation>
    <scope>NUCLEOTIDE SEQUENCE</scope>
    <source>
        <strain evidence="2">ChiBcolR8-3208</strain>
    </source>
</reference>
<dbReference type="Proteomes" id="UP000824214">
    <property type="component" value="Unassembled WGS sequence"/>
</dbReference>
<name>A0A9D2LWD3_9FIRM</name>
<dbReference type="InterPro" id="IPR036388">
    <property type="entry name" value="WH-like_DNA-bd_sf"/>
</dbReference>
<dbReference type="Gene3D" id="1.10.10.10">
    <property type="entry name" value="Winged helix-like DNA-binding domain superfamily/Winged helix DNA-binding domain"/>
    <property type="match status" value="1"/>
</dbReference>
<evidence type="ECO:0000259" key="1">
    <source>
        <dbReference type="Pfam" id="PF08281"/>
    </source>
</evidence>